<organism evidence="2 3">
    <name type="scientific">Chitinophaga nivalis</name>
    <dbReference type="NCBI Taxonomy" id="2991709"/>
    <lineage>
        <taxon>Bacteria</taxon>
        <taxon>Pseudomonadati</taxon>
        <taxon>Bacteroidota</taxon>
        <taxon>Chitinophagia</taxon>
        <taxon>Chitinophagales</taxon>
        <taxon>Chitinophagaceae</taxon>
        <taxon>Chitinophaga</taxon>
    </lineage>
</organism>
<reference evidence="2 3" key="1">
    <citation type="submission" date="2022-10" db="EMBL/GenBank/DDBJ databases">
        <title>Chitinophaga nivalis PC15 sp. nov., isolated from Pyeongchang county, South Korea.</title>
        <authorList>
            <person name="Trinh H.N."/>
        </authorList>
    </citation>
    <scope>NUCLEOTIDE SEQUENCE [LARGE SCALE GENOMIC DNA]</scope>
    <source>
        <strain evidence="2 3">PC14</strain>
    </source>
</reference>
<protein>
    <recommendedName>
        <fullName evidence="4">Outer membrane protein beta-barrel domain-containing protein</fullName>
    </recommendedName>
</protein>
<dbReference type="Proteomes" id="UP001207742">
    <property type="component" value="Unassembled WGS sequence"/>
</dbReference>
<accession>A0ABT3IKI2</accession>
<comment type="caution">
    <text evidence="2">The sequence shown here is derived from an EMBL/GenBank/DDBJ whole genome shotgun (WGS) entry which is preliminary data.</text>
</comment>
<evidence type="ECO:0000313" key="3">
    <source>
        <dbReference type="Proteomes" id="UP001207742"/>
    </source>
</evidence>
<gene>
    <name evidence="2" type="ORF">OL497_11075</name>
</gene>
<feature type="signal peptide" evidence="1">
    <location>
        <begin position="1"/>
        <end position="19"/>
    </location>
</feature>
<name>A0ABT3IKI2_9BACT</name>
<evidence type="ECO:0000256" key="1">
    <source>
        <dbReference type="SAM" id="SignalP"/>
    </source>
</evidence>
<dbReference type="EMBL" id="JAPDNS010000001">
    <property type="protein sequence ID" value="MCW3484438.1"/>
    <property type="molecule type" value="Genomic_DNA"/>
</dbReference>
<keyword evidence="1" id="KW-0732">Signal</keyword>
<dbReference type="RefSeq" id="WP_264730055.1">
    <property type="nucleotide sequence ID" value="NZ_JAPDNR010000001.1"/>
</dbReference>
<evidence type="ECO:0008006" key="4">
    <source>
        <dbReference type="Google" id="ProtNLM"/>
    </source>
</evidence>
<proteinExistence type="predicted"/>
<sequence>MKRLVLILSASLLALQAAAQTSRTTTATDIPHFRLAVTGGYGYRLGKISPQLTGEARDYMKKMKSGFNISADALYYFNETLGTGIKYSRFQSSQSAALLVNTAVGPARQIVKDNIAINFIAATFAARIFNPKKTNSFHLNISLGYLGFRDDGAVSAQKVQLTGGTVGLGWDMGYDIRIARKLSAGAQLSLITGKLNSYTRYDGYSRVKVTLKDDEKENLSHLNLSAGLRLNL</sequence>
<keyword evidence="3" id="KW-1185">Reference proteome</keyword>
<feature type="chain" id="PRO_5045799785" description="Outer membrane protein beta-barrel domain-containing protein" evidence="1">
    <location>
        <begin position="20"/>
        <end position="232"/>
    </location>
</feature>
<evidence type="ECO:0000313" key="2">
    <source>
        <dbReference type="EMBL" id="MCW3484438.1"/>
    </source>
</evidence>